<evidence type="ECO:0008006" key="3">
    <source>
        <dbReference type="Google" id="ProtNLM"/>
    </source>
</evidence>
<dbReference type="KEGG" id="tdf:H9L22_10405"/>
<evidence type="ECO:0000313" key="2">
    <source>
        <dbReference type="Proteomes" id="UP000516117"/>
    </source>
</evidence>
<proteinExistence type="predicted"/>
<keyword evidence="2" id="KW-1185">Reference proteome</keyword>
<gene>
    <name evidence="1" type="ORF">H9L22_10405</name>
</gene>
<dbReference type="AlphaFoldDB" id="A0A7H0H2E9"/>
<evidence type="ECO:0000313" key="1">
    <source>
        <dbReference type="EMBL" id="QNP54715.1"/>
    </source>
</evidence>
<dbReference type="RefSeq" id="WP_187719853.1">
    <property type="nucleotide sequence ID" value="NZ_CP060789.1"/>
</dbReference>
<dbReference type="InterPro" id="IPR026988">
    <property type="entry name" value="YaaC-like"/>
</dbReference>
<protein>
    <recommendedName>
        <fullName evidence="3">YaaC family protein</fullName>
    </recommendedName>
</protein>
<organism evidence="1 2">
    <name type="scientific">Tessaracoccus defluvii</name>
    <dbReference type="NCBI Taxonomy" id="1285901"/>
    <lineage>
        <taxon>Bacteria</taxon>
        <taxon>Bacillati</taxon>
        <taxon>Actinomycetota</taxon>
        <taxon>Actinomycetes</taxon>
        <taxon>Propionibacteriales</taxon>
        <taxon>Propionibacteriaceae</taxon>
        <taxon>Tessaracoccus</taxon>
    </lineage>
</organism>
<dbReference type="EMBL" id="CP060789">
    <property type="protein sequence ID" value="QNP54715.1"/>
    <property type="molecule type" value="Genomic_DNA"/>
</dbReference>
<dbReference type="Pfam" id="PF14175">
    <property type="entry name" value="YaaC"/>
    <property type="match status" value="1"/>
</dbReference>
<dbReference type="Proteomes" id="UP000516117">
    <property type="component" value="Chromosome"/>
</dbReference>
<sequence>MTDERAPLFGAALEQAEQQFRAAEGVPYVSRPLNLFYGLSQAGRAVAAARTPEGEQFTLAGHGIRQIREDPNNVNPSNFPDFRAKDQPRGAFVRLAEVLDSASLPEGGTMAELWRGLYEPVLHYPLIVDDSPCMIDVMTEHPPGSGFVYTANIKYEASELENLKAAYPDIALAAEVRPCRTMRHNDGSELLALNPGIPLRRYRNTPVLMPSIGGQAKTMHPLLVWWAILHSLSMLARYQPVEWTALLKIDQSPVANAIEYLLDVALDSVPEVLYDTLRGL</sequence>
<reference evidence="1 2" key="1">
    <citation type="submission" date="2020-08" db="EMBL/GenBank/DDBJ databases">
        <title>Genome sequence of Tessaracoccus defluvii JCM 17540T.</title>
        <authorList>
            <person name="Hyun D.-W."/>
            <person name="Bae J.-W."/>
        </authorList>
    </citation>
    <scope>NUCLEOTIDE SEQUENCE [LARGE SCALE GENOMIC DNA]</scope>
    <source>
        <strain evidence="1 2">JCM 17540</strain>
    </source>
</reference>
<name>A0A7H0H2E9_9ACTN</name>
<accession>A0A7H0H2E9</accession>